<accession>A0ABR3IH70</accession>
<reference evidence="2 3" key="1">
    <citation type="submission" date="2024-06" db="EMBL/GenBank/DDBJ databases">
        <title>A chromosome-level genome assembly of beet webworm, Loxostege sticticalis.</title>
        <authorList>
            <person name="Zhang Y."/>
        </authorList>
    </citation>
    <scope>NUCLEOTIDE SEQUENCE [LARGE SCALE GENOMIC DNA]</scope>
    <source>
        <strain evidence="2">AQ026</strain>
        <tissue evidence="2">Whole body</tissue>
    </source>
</reference>
<evidence type="ECO:0000313" key="2">
    <source>
        <dbReference type="EMBL" id="KAL0895607.1"/>
    </source>
</evidence>
<keyword evidence="3" id="KW-1185">Reference proteome</keyword>
<sequence length="419" mass="48841">MEENILSDEDKSDEDVIIECEKEMQEIDNRMKKSEKRMRESEESSKEGFIPVNRRSKKLIRSTSANNNNDVTSENIDESSCLSENYEVCLFSPRVLFKQMALAKFLKKEQIESVVKIKCKSPFRVFIQFHDKMQAEKLISNTKLTEMDIRAQFTNYSTISYGIIRGVDQEITEKELLENIKASSEIISARRMKRMSAENKWIESETVRLCFKSATIPQTIEAYGLKFRVEKYIFPVTQCSRCWKYGHIRKFCALNKDVCPKCGKDHDNCDIEVFTCSNCKGPHMSLDKTCPVFFKEKMIRRIMSDKNLTCRKALEQYLIKEKNSATNAREEDTQSLTNNEIPRNILPSPNQNRSYSSVLQTTAEVHHSSDNYQNKNENYHSRKTTQNINTSKNKEKIKRGTKHNFYTACWAYRCVGLNH</sequence>
<evidence type="ECO:0000313" key="3">
    <source>
        <dbReference type="Proteomes" id="UP001549920"/>
    </source>
</evidence>
<feature type="compositionally biased region" description="Polar residues" evidence="1">
    <location>
        <begin position="334"/>
        <end position="355"/>
    </location>
</feature>
<evidence type="ECO:0000256" key="1">
    <source>
        <dbReference type="SAM" id="MobiDB-lite"/>
    </source>
</evidence>
<name>A0ABR3IH70_LOXSC</name>
<feature type="region of interest" description="Disordered" evidence="1">
    <location>
        <begin position="28"/>
        <end position="48"/>
    </location>
</feature>
<dbReference type="Proteomes" id="UP001549920">
    <property type="component" value="Unassembled WGS sequence"/>
</dbReference>
<dbReference type="EMBL" id="JBEUOH010000003">
    <property type="protein sequence ID" value="KAL0895607.1"/>
    <property type="molecule type" value="Genomic_DNA"/>
</dbReference>
<organism evidence="2 3">
    <name type="scientific">Loxostege sticticalis</name>
    <name type="common">Beet webworm moth</name>
    <dbReference type="NCBI Taxonomy" id="481309"/>
    <lineage>
        <taxon>Eukaryota</taxon>
        <taxon>Metazoa</taxon>
        <taxon>Ecdysozoa</taxon>
        <taxon>Arthropoda</taxon>
        <taxon>Hexapoda</taxon>
        <taxon>Insecta</taxon>
        <taxon>Pterygota</taxon>
        <taxon>Neoptera</taxon>
        <taxon>Endopterygota</taxon>
        <taxon>Lepidoptera</taxon>
        <taxon>Glossata</taxon>
        <taxon>Ditrysia</taxon>
        <taxon>Pyraloidea</taxon>
        <taxon>Crambidae</taxon>
        <taxon>Pyraustinae</taxon>
        <taxon>Loxostege</taxon>
    </lineage>
</organism>
<gene>
    <name evidence="2" type="ORF">ABMA27_011698</name>
</gene>
<evidence type="ECO:0008006" key="4">
    <source>
        <dbReference type="Google" id="ProtNLM"/>
    </source>
</evidence>
<feature type="region of interest" description="Disordered" evidence="1">
    <location>
        <begin position="324"/>
        <end position="355"/>
    </location>
</feature>
<feature type="region of interest" description="Disordered" evidence="1">
    <location>
        <begin position="370"/>
        <end position="397"/>
    </location>
</feature>
<comment type="caution">
    <text evidence="2">The sequence shown here is derived from an EMBL/GenBank/DDBJ whole genome shotgun (WGS) entry which is preliminary data.</text>
</comment>
<feature type="compositionally biased region" description="Basic and acidic residues" evidence="1">
    <location>
        <begin position="28"/>
        <end position="46"/>
    </location>
</feature>
<proteinExistence type="predicted"/>
<protein>
    <recommendedName>
        <fullName evidence="4">Gag-like protein</fullName>
    </recommendedName>
</protein>